<name>A0A653E3A0_9PSED</name>
<dbReference type="InterPro" id="IPR000182">
    <property type="entry name" value="GNAT_dom"/>
</dbReference>
<dbReference type="Pfam" id="PF00583">
    <property type="entry name" value="Acetyltransf_1"/>
    <property type="match status" value="1"/>
</dbReference>
<dbReference type="Gene3D" id="3.40.630.30">
    <property type="match status" value="1"/>
</dbReference>
<dbReference type="SUPFAM" id="SSF55729">
    <property type="entry name" value="Acyl-CoA N-acyltransferases (Nat)"/>
    <property type="match status" value="1"/>
</dbReference>
<evidence type="ECO:0000259" key="3">
    <source>
        <dbReference type="PROSITE" id="PS51186"/>
    </source>
</evidence>
<dbReference type="AlphaFoldDB" id="A0A653E3A0"/>
<evidence type="ECO:0000256" key="2">
    <source>
        <dbReference type="ARBA" id="ARBA00023315"/>
    </source>
</evidence>
<keyword evidence="2" id="KW-0012">Acyltransferase</keyword>
<dbReference type="CDD" id="cd04301">
    <property type="entry name" value="NAT_SF"/>
    <property type="match status" value="1"/>
</dbReference>
<dbReference type="InterPro" id="IPR016181">
    <property type="entry name" value="Acyl_CoA_acyltransferase"/>
</dbReference>
<accession>A0A653E3A0</accession>
<sequence>MNIRPALPADLPSVVGFTQTEQELYFSFPKAVWPLSLEQLAEAMATRQGSTVAVLDGEIAGFANFYQCQPDEFCALGNLMIAPWARGKGVAQVLIGAMEQLAREQFNARFLRASCFNQNSAGLLLYPKLGYTVDTIVERQNHQGQRVALIQFSKSLLASI</sequence>
<feature type="domain" description="N-acetyltransferase" evidence="3">
    <location>
        <begin position="1"/>
        <end position="159"/>
    </location>
</feature>
<dbReference type="InterPro" id="IPR050832">
    <property type="entry name" value="Bact_Acetyltransf"/>
</dbReference>
<proteinExistence type="predicted"/>
<dbReference type="EMBL" id="LR215729">
    <property type="protein sequence ID" value="VEV97207.1"/>
    <property type="molecule type" value="Genomic_DNA"/>
</dbReference>
<evidence type="ECO:0000313" key="4">
    <source>
        <dbReference type="EMBL" id="VEV97207.1"/>
    </source>
</evidence>
<protein>
    <submittedName>
        <fullName evidence="4">GNAT family N-acetyltransferase</fullName>
    </submittedName>
</protein>
<evidence type="ECO:0000256" key="1">
    <source>
        <dbReference type="ARBA" id="ARBA00022679"/>
    </source>
</evidence>
<dbReference type="RefSeq" id="WP_420830070.1">
    <property type="nucleotide sequence ID" value="NZ_LR215729.2"/>
</dbReference>
<dbReference type="PANTHER" id="PTHR43877:SF2">
    <property type="entry name" value="AMINOALKYLPHOSPHONATE N-ACETYLTRANSFERASE-RELATED"/>
    <property type="match status" value="1"/>
</dbReference>
<organism evidence="4">
    <name type="scientific">Pseudomonas marincola</name>
    <dbReference type="NCBI Taxonomy" id="437900"/>
    <lineage>
        <taxon>Bacteria</taxon>
        <taxon>Pseudomonadati</taxon>
        <taxon>Pseudomonadota</taxon>
        <taxon>Gammaproteobacteria</taxon>
        <taxon>Pseudomonadales</taxon>
        <taxon>Pseudomonadaceae</taxon>
        <taxon>Pseudomonas</taxon>
    </lineage>
</organism>
<dbReference type="GO" id="GO:0016747">
    <property type="term" value="F:acyltransferase activity, transferring groups other than amino-acyl groups"/>
    <property type="evidence" value="ECO:0007669"/>
    <property type="project" value="InterPro"/>
</dbReference>
<keyword evidence="1 4" id="KW-0808">Transferase</keyword>
<dbReference type="PROSITE" id="PS51186">
    <property type="entry name" value="GNAT"/>
    <property type="match status" value="1"/>
</dbReference>
<reference evidence="4" key="1">
    <citation type="submission" date="2019-02" db="EMBL/GenBank/DDBJ databases">
        <authorList>
            <consortium name="Genoscope - CEA"/>
            <person name="William W."/>
        </authorList>
    </citation>
    <scope>NUCLEOTIDE SEQUENCE [LARGE SCALE GENOMIC DNA]</scope>
    <source>
        <strain evidence="4">YSy11</strain>
    </source>
</reference>
<gene>
    <name evidence="4" type="ORF">PMYSY11_2161</name>
</gene>
<dbReference type="PANTHER" id="PTHR43877">
    <property type="entry name" value="AMINOALKYLPHOSPHONATE N-ACETYLTRANSFERASE-RELATED-RELATED"/>
    <property type="match status" value="1"/>
</dbReference>